<gene>
    <name evidence="2" type="ORF">ElP_01640</name>
</gene>
<dbReference type="AlphaFoldDB" id="A0A518GUS9"/>
<dbReference type="KEGG" id="tpla:ElP_01640"/>
<accession>A0A518GUS9</accession>
<proteinExistence type="predicted"/>
<protein>
    <submittedName>
        <fullName evidence="2">Uncharacterized protein</fullName>
    </submittedName>
</protein>
<feature type="region of interest" description="Disordered" evidence="1">
    <location>
        <begin position="59"/>
        <end position="92"/>
    </location>
</feature>
<reference evidence="2 3" key="1">
    <citation type="submission" date="2019-02" db="EMBL/GenBank/DDBJ databases">
        <title>Deep-cultivation of Planctomycetes and their phenomic and genomic characterization uncovers novel biology.</title>
        <authorList>
            <person name="Wiegand S."/>
            <person name="Jogler M."/>
            <person name="Boedeker C."/>
            <person name="Pinto D."/>
            <person name="Vollmers J."/>
            <person name="Rivas-Marin E."/>
            <person name="Kohn T."/>
            <person name="Peeters S.H."/>
            <person name="Heuer A."/>
            <person name="Rast P."/>
            <person name="Oberbeckmann S."/>
            <person name="Bunk B."/>
            <person name="Jeske O."/>
            <person name="Meyerdierks A."/>
            <person name="Storesund J.E."/>
            <person name="Kallscheuer N."/>
            <person name="Luecker S."/>
            <person name="Lage O.M."/>
            <person name="Pohl T."/>
            <person name="Merkel B.J."/>
            <person name="Hornburger P."/>
            <person name="Mueller R.-W."/>
            <person name="Bruemmer F."/>
            <person name="Labrenz M."/>
            <person name="Spormann A.M."/>
            <person name="Op den Camp H."/>
            <person name="Overmann J."/>
            <person name="Amann R."/>
            <person name="Jetten M.S.M."/>
            <person name="Mascher T."/>
            <person name="Medema M.H."/>
            <person name="Devos D.P."/>
            <person name="Kaster A.-K."/>
            <person name="Ovreas L."/>
            <person name="Rohde M."/>
            <person name="Galperin M.Y."/>
            <person name="Jogler C."/>
        </authorList>
    </citation>
    <scope>NUCLEOTIDE SEQUENCE [LARGE SCALE GENOMIC DNA]</scope>
    <source>
        <strain evidence="2 3">ElP</strain>
    </source>
</reference>
<evidence type="ECO:0000313" key="2">
    <source>
        <dbReference type="EMBL" id="QDV32336.1"/>
    </source>
</evidence>
<name>A0A518GUS9_9BACT</name>
<evidence type="ECO:0000256" key="1">
    <source>
        <dbReference type="SAM" id="MobiDB-lite"/>
    </source>
</evidence>
<organism evidence="2 3">
    <name type="scientific">Tautonia plasticadhaerens</name>
    <dbReference type="NCBI Taxonomy" id="2527974"/>
    <lineage>
        <taxon>Bacteria</taxon>
        <taxon>Pseudomonadati</taxon>
        <taxon>Planctomycetota</taxon>
        <taxon>Planctomycetia</taxon>
        <taxon>Isosphaerales</taxon>
        <taxon>Isosphaeraceae</taxon>
        <taxon>Tautonia</taxon>
    </lineage>
</organism>
<dbReference type="RefSeq" id="WP_197446619.1">
    <property type="nucleotide sequence ID" value="NZ_CP036426.1"/>
</dbReference>
<keyword evidence="3" id="KW-1185">Reference proteome</keyword>
<dbReference type="Proteomes" id="UP000317835">
    <property type="component" value="Chromosome"/>
</dbReference>
<evidence type="ECO:0000313" key="3">
    <source>
        <dbReference type="Proteomes" id="UP000317835"/>
    </source>
</evidence>
<sequence>MTPDPARVQAVFLMALDHPSPRGRAAALDRECGPDDELRRRVEALLVAHARPGGLLDRPIILSNEQVPAGRPRPMDPPGASDGVPDGPAPSR</sequence>
<dbReference type="EMBL" id="CP036426">
    <property type="protein sequence ID" value="QDV32336.1"/>
    <property type="molecule type" value="Genomic_DNA"/>
</dbReference>